<keyword evidence="1" id="KW-0812">Transmembrane</keyword>
<organism evidence="2 3">
    <name type="scientific">bacterium (Candidatus Blackallbacteria) CG17_big_fil_post_rev_8_21_14_2_50_48_46</name>
    <dbReference type="NCBI Taxonomy" id="2014261"/>
    <lineage>
        <taxon>Bacteria</taxon>
        <taxon>Candidatus Blackallbacteria</taxon>
    </lineage>
</organism>
<feature type="transmembrane region" description="Helical" evidence="1">
    <location>
        <begin position="222"/>
        <end position="247"/>
    </location>
</feature>
<keyword evidence="1" id="KW-1133">Transmembrane helix</keyword>
<evidence type="ECO:0000313" key="2">
    <source>
        <dbReference type="EMBL" id="PIW16974.1"/>
    </source>
</evidence>
<reference evidence="2 3" key="1">
    <citation type="submission" date="2017-09" db="EMBL/GenBank/DDBJ databases">
        <title>Depth-based differentiation of microbial function through sediment-hosted aquifers and enrichment of novel symbionts in the deep terrestrial subsurface.</title>
        <authorList>
            <person name="Probst A.J."/>
            <person name="Ladd B."/>
            <person name="Jarett J.K."/>
            <person name="Geller-Mcgrath D.E."/>
            <person name="Sieber C.M."/>
            <person name="Emerson J.B."/>
            <person name="Anantharaman K."/>
            <person name="Thomas B.C."/>
            <person name="Malmstrom R."/>
            <person name="Stieglmeier M."/>
            <person name="Klingl A."/>
            <person name="Woyke T."/>
            <person name="Ryan C.M."/>
            <person name="Banfield J.F."/>
        </authorList>
    </citation>
    <scope>NUCLEOTIDE SEQUENCE [LARGE SCALE GENOMIC DNA]</scope>
    <source>
        <strain evidence="2">CG17_big_fil_post_rev_8_21_14_2_50_48_46</strain>
    </source>
</reference>
<feature type="transmembrane region" description="Helical" evidence="1">
    <location>
        <begin position="106"/>
        <end position="130"/>
    </location>
</feature>
<feature type="transmembrane region" description="Helical" evidence="1">
    <location>
        <begin position="40"/>
        <end position="64"/>
    </location>
</feature>
<evidence type="ECO:0000256" key="1">
    <source>
        <dbReference type="SAM" id="Phobius"/>
    </source>
</evidence>
<feature type="transmembrane region" description="Helical" evidence="1">
    <location>
        <begin position="290"/>
        <end position="311"/>
    </location>
</feature>
<feature type="transmembrane region" description="Helical" evidence="1">
    <location>
        <begin position="76"/>
        <end position="94"/>
    </location>
</feature>
<feature type="transmembrane region" description="Helical" evidence="1">
    <location>
        <begin position="16"/>
        <end position="34"/>
    </location>
</feature>
<evidence type="ECO:0000313" key="3">
    <source>
        <dbReference type="Proteomes" id="UP000231019"/>
    </source>
</evidence>
<gene>
    <name evidence="2" type="ORF">COW36_10910</name>
</gene>
<feature type="transmembrane region" description="Helical" evidence="1">
    <location>
        <begin position="151"/>
        <end position="168"/>
    </location>
</feature>
<dbReference type="Proteomes" id="UP000231019">
    <property type="component" value="Unassembled WGS sequence"/>
</dbReference>
<dbReference type="AlphaFoldDB" id="A0A2M7G4W7"/>
<protein>
    <submittedName>
        <fullName evidence="2">Uncharacterized protein</fullName>
    </submittedName>
</protein>
<dbReference type="EMBL" id="PFFQ01000032">
    <property type="protein sequence ID" value="PIW16974.1"/>
    <property type="molecule type" value="Genomic_DNA"/>
</dbReference>
<feature type="transmembrane region" description="Helical" evidence="1">
    <location>
        <begin position="332"/>
        <end position="351"/>
    </location>
</feature>
<keyword evidence="1" id="KW-0472">Membrane</keyword>
<sequence>MPVQNTPWVHSPGWDGFWLLSGFWIPLLLLALPQHFAKPFLIGVTLCFWIAHRFSSLYLGFCVGEYQRVLQARRGYFIYAPLGILLALGAYLLAPEALIPLSVFQRFLLLGLADYFFSLYHFAVQHYGVLAVYRGRLPHGQKNQGLLRMDWWLCMGVSGLLSFCLDFFQGELATVMPFLPGLKFSLPAAYLLGIKLGFSLLLCLVWAGVLKRYRRENQGLPRMLYVSSLCFMTLVSLYLGPLLYFAVAQIQHWSVSLGLTRYMAAQSQQVPAGAWYRVWNRVNHWAWGPLLVWVGLSLLLTPFLEADLYLLHNFDPNVLTVPYFLQAFQDSVWLLIFGALAFYSSLLHYLFDRGVFRFSDPLTRESALALLAPVQKQRLEV</sequence>
<proteinExistence type="predicted"/>
<accession>A0A2M7G4W7</accession>
<comment type="caution">
    <text evidence="2">The sequence shown here is derived from an EMBL/GenBank/DDBJ whole genome shotgun (WGS) entry which is preliminary data.</text>
</comment>
<name>A0A2M7G4W7_9BACT</name>
<feature type="transmembrane region" description="Helical" evidence="1">
    <location>
        <begin position="188"/>
        <end position="210"/>
    </location>
</feature>